<dbReference type="Pfam" id="PF25579">
    <property type="entry name" value="TPR_TRIP12_N"/>
    <property type="match status" value="1"/>
</dbReference>
<feature type="transmembrane region" description="Helical" evidence="2">
    <location>
        <begin position="94"/>
        <end position="114"/>
    </location>
</feature>
<keyword evidence="5" id="KW-1185">Reference proteome</keyword>
<reference evidence="5" key="2">
    <citation type="journal article" date="2017" name="J. Anim. Genet.">
        <title>Multiple reference genome sequences of hot pepper reveal the massive evolution of plant disease resistance genes by retroduplication.</title>
        <authorList>
            <person name="Kim S."/>
            <person name="Park J."/>
            <person name="Yeom S.-I."/>
            <person name="Kim Y.-M."/>
            <person name="Seo E."/>
            <person name="Kim K.-T."/>
            <person name="Kim M.-S."/>
            <person name="Lee J.M."/>
            <person name="Cheong K."/>
            <person name="Shin H.-S."/>
            <person name="Kim S.-B."/>
            <person name="Han K."/>
            <person name="Lee J."/>
            <person name="Park M."/>
            <person name="Lee H.-A."/>
            <person name="Lee H.-Y."/>
            <person name="Lee Y."/>
            <person name="Oh S."/>
            <person name="Lee J.H."/>
            <person name="Choi E."/>
            <person name="Choi E."/>
            <person name="Lee S.E."/>
            <person name="Jeon J."/>
            <person name="Kim H."/>
            <person name="Choi G."/>
            <person name="Song H."/>
            <person name="Lee J."/>
            <person name="Lee S.-C."/>
            <person name="Kwon J.-K."/>
            <person name="Lee H.-Y."/>
            <person name="Koo N."/>
            <person name="Hong Y."/>
            <person name="Kim R.W."/>
            <person name="Kang W.-H."/>
            <person name="Huh J.H."/>
            <person name="Kang B.-C."/>
            <person name="Yang T.-J."/>
            <person name="Lee Y.-H."/>
            <person name="Bennetzen J.L."/>
            <person name="Choi D."/>
        </authorList>
    </citation>
    <scope>NUCLEOTIDE SEQUENCE [LARGE SCALE GENOMIC DNA]</scope>
    <source>
        <strain evidence="5">cv. PBC81</strain>
    </source>
</reference>
<keyword evidence="2" id="KW-0472">Membrane</keyword>
<feature type="domain" description="E3 ubiquitin-protein ligase TRIP12-like TPR repeats" evidence="3">
    <location>
        <begin position="1"/>
        <end position="67"/>
    </location>
</feature>
<accession>A0A2G2VSG6</accession>
<keyword evidence="1" id="KW-0808">Transferase</keyword>
<evidence type="ECO:0000256" key="2">
    <source>
        <dbReference type="SAM" id="Phobius"/>
    </source>
</evidence>
<name>A0A2G2VSG6_CAPBA</name>
<dbReference type="EMBL" id="MLFT02000010">
    <property type="protein sequence ID" value="PHT35920.1"/>
    <property type="molecule type" value="Genomic_DNA"/>
</dbReference>
<dbReference type="Gene3D" id="1.25.10.10">
    <property type="entry name" value="Leucine-rich Repeat Variant"/>
    <property type="match status" value="1"/>
</dbReference>
<evidence type="ECO:0000313" key="5">
    <source>
        <dbReference type="Proteomes" id="UP000224567"/>
    </source>
</evidence>
<keyword evidence="2" id="KW-0812">Transmembrane</keyword>
<dbReference type="PANTHER" id="PTHR45670:SF1">
    <property type="entry name" value="E3 UBIQUITIN-PROTEIN LIGASE HECTD1"/>
    <property type="match status" value="1"/>
</dbReference>
<keyword evidence="2" id="KW-1133">Transmembrane helix</keyword>
<proteinExistence type="predicted"/>
<dbReference type="AlphaFoldDB" id="A0A2G2VSG6"/>
<evidence type="ECO:0000259" key="3">
    <source>
        <dbReference type="Pfam" id="PF25579"/>
    </source>
</evidence>
<feature type="transmembrane region" description="Helical" evidence="2">
    <location>
        <begin position="20"/>
        <end position="45"/>
    </location>
</feature>
<reference evidence="4 5" key="1">
    <citation type="journal article" date="2017" name="Genome Biol.">
        <title>New reference genome sequences of hot pepper reveal the massive evolution of plant disease-resistance genes by retroduplication.</title>
        <authorList>
            <person name="Kim S."/>
            <person name="Park J."/>
            <person name="Yeom S.I."/>
            <person name="Kim Y.M."/>
            <person name="Seo E."/>
            <person name="Kim K.T."/>
            <person name="Kim M.S."/>
            <person name="Lee J.M."/>
            <person name="Cheong K."/>
            <person name="Shin H.S."/>
            <person name="Kim S.B."/>
            <person name="Han K."/>
            <person name="Lee J."/>
            <person name="Park M."/>
            <person name="Lee H.A."/>
            <person name="Lee H.Y."/>
            <person name="Lee Y."/>
            <person name="Oh S."/>
            <person name="Lee J.H."/>
            <person name="Choi E."/>
            <person name="Choi E."/>
            <person name="Lee S.E."/>
            <person name="Jeon J."/>
            <person name="Kim H."/>
            <person name="Choi G."/>
            <person name="Song H."/>
            <person name="Lee J."/>
            <person name="Lee S.C."/>
            <person name="Kwon J.K."/>
            <person name="Lee H.Y."/>
            <person name="Koo N."/>
            <person name="Hong Y."/>
            <person name="Kim R.W."/>
            <person name="Kang W.H."/>
            <person name="Huh J.H."/>
            <person name="Kang B.C."/>
            <person name="Yang T.J."/>
            <person name="Lee Y.H."/>
            <person name="Bennetzen J.L."/>
            <person name="Choi D."/>
        </authorList>
    </citation>
    <scope>NUCLEOTIDE SEQUENCE [LARGE SCALE GENOMIC DNA]</scope>
    <source>
        <strain evidence="5">cv. PBC81</strain>
    </source>
</reference>
<protein>
    <submittedName>
        <fullName evidence="4">CMP-sialic acid transporter 2</fullName>
    </submittedName>
</protein>
<evidence type="ECO:0000256" key="1">
    <source>
        <dbReference type="ARBA" id="ARBA00022679"/>
    </source>
</evidence>
<sequence length="159" mass="17825">MDSFVPVLVGLLNHGSNPDIMLLIARALTNFVDVLLTSCVVVVHYEEVSCFVARLLTIEGIDLAEQVTVPSLASVYNEYTLKSQFETSIYHQNLFLYGYGAIFNFLGLLGTVIYKDFGNYNLVKDNYETSFFHNSGVQNEEINEESDEDIDLENFLGCG</sequence>
<comment type="caution">
    <text evidence="4">The sequence shown here is derived from an EMBL/GenBank/DDBJ whole genome shotgun (WGS) entry which is preliminary data.</text>
</comment>
<dbReference type="InterPro" id="IPR057948">
    <property type="entry name" value="TPR_TRIP12_N"/>
</dbReference>
<dbReference type="InterPro" id="IPR011989">
    <property type="entry name" value="ARM-like"/>
</dbReference>
<dbReference type="GO" id="GO:0000209">
    <property type="term" value="P:protein polyubiquitination"/>
    <property type="evidence" value="ECO:0007669"/>
    <property type="project" value="TreeGrafter"/>
</dbReference>
<dbReference type="PANTHER" id="PTHR45670">
    <property type="entry name" value="E3 UBIQUITIN-PROTEIN LIGASE TRIP12"/>
    <property type="match status" value="1"/>
</dbReference>
<dbReference type="GO" id="GO:0061630">
    <property type="term" value="F:ubiquitin protein ligase activity"/>
    <property type="evidence" value="ECO:0007669"/>
    <property type="project" value="InterPro"/>
</dbReference>
<dbReference type="STRING" id="33114.A0A2G2VSG6"/>
<dbReference type="Proteomes" id="UP000224567">
    <property type="component" value="Unassembled WGS sequence"/>
</dbReference>
<dbReference type="OrthoDB" id="1749505at2759"/>
<dbReference type="InterPro" id="IPR045322">
    <property type="entry name" value="HECTD1/TRIP12-like"/>
</dbReference>
<gene>
    <name evidence="4" type="ORF">CQW23_23620</name>
</gene>
<evidence type="ECO:0000313" key="4">
    <source>
        <dbReference type="EMBL" id="PHT35920.1"/>
    </source>
</evidence>
<dbReference type="GO" id="GO:0043161">
    <property type="term" value="P:proteasome-mediated ubiquitin-dependent protein catabolic process"/>
    <property type="evidence" value="ECO:0007669"/>
    <property type="project" value="TreeGrafter"/>
</dbReference>
<organism evidence="4 5">
    <name type="scientific">Capsicum baccatum</name>
    <name type="common">Peruvian pepper</name>
    <dbReference type="NCBI Taxonomy" id="33114"/>
    <lineage>
        <taxon>Eukaryota</taxon>
        <taxon>Viridiplantae</taxon>
        <taxon>Streptophyta</taxon>
        <taxon>Embryophyta</taxon>
        <taxon>Tracheophyta</taxon>
        <taxon>Spermatophyta</taxon>
        <taxon>Magnoliopsida</taxon>
        <taxon>eudicotyledons</taxon>
        <taxon>Gunneridae</taxon>
        <taxon>Pentapetalae</taxon>
        <taxon>asterids</taxon>
        <taxon>lamiids</taxon>
        <taxon>Solanales</taxon>
        <taxon>Solanaceae</taxon>
        <taxon>Solanoideae</taxon>
        <taxon>Capsiceae</taxon>
        <taxon>Capsicum</taxon>
    </lineage>
</organism>